<accession>A0ACB8SCJ4</accession>
<reference evidence="1" key="2">
    <citation type="journal article" date="2022" name="New Phytol.">
        <title>Evolutionary transition to the ectomycorrhizal habit in the genomes of a hyperdiverse lineage of mushroom-forming fungi.</title>
        <authorList>
            <person name="Looney B."/>
            <person name="Miyauchi S."/>
            <person name="Morin E."/>
            <person name="Drula E."/>
            <person name="Courty P.E."/>
            <person name="Kohler A."/>
            <person name="Kuo A."/>
            <person name="LaButti K."/>
            <person name="Pangilinan J."/>
            <person name="Lipzen A."/>
            <person name="Riley R."/>
            <person name="Andreopoulos W."/>
            <person name="He G."/>
            <person name="Johnson J."/>
            <person name="Nolan M."/>
            <person name="Tritt A."/>
            <person name="Barry K.W."/>
            <person name="Grigoriev I.V."/>
            <person name="Nagy L.G."/>
            <person name="Hibbett D."/>
            <person name="Henrissat B."/>
            <person name="Matheny P.B."/>
            <person name="Labbe J."/>
            <person name="Martin F.M."/>
        </authorList>
    </citation>
    <scope>NUCLEOTIDE SEQUENCE</scope>
    <source>
        <strain evidence="1">FP105234-sp</strain>
    </source>
</reference>
<reference evidence="1" key="1">
    <citation type="submission" date="2021-02" db="EMBL/GenBank/DDBJ databases">
        <authorList>
            <consortium name="DOE Joint Genome Institute"/>
            <person name="Ahrendt S."/>
            <person name="Looney B.P."/>
            <person name="Miyauchi S."/>
            <person name="Morin E."/>
            <person name="Drula E."/>
            <person name="Courty P.E."/>
            <person name="Chicoki N."/>
            <person name="Fauchery L."/>
            <person name="Kohler A."/>
            <person name="Kuo A."/>
            <person name="Labutti K."/>
            <person name="Pangilinan J."/>
            <person name="Lipzen A."/>
            <person name="Riley R."/>
            <person name="Andreopoulos W."/>
            <person name="He G."/>
            <person name="Johnson J."/>
            <person name="Barry K.W."/>
            <person name="Grigoriev I.V."/>
            <person name="Nagy L."/>
            <person name="Hibbett D."/>
            <person name="Henrissat B."/>
            <person name="Matheny P.B."/>
            <person name="Labbe J."/>
            <person name="Martin F."/>
        </authorList>
    </citation>
    <scope>NUCLEOTIDE SEQUENCE</scope>
    <source>
        <strain evidence="1">FP105234-sp</strain>
    </source>
</reference>
<proteinExistence type="predicted"/>
<comment type="caution">
    <text evidence="1">The sequence shown here is derived from an EMBL/GenBank/DDBJ whole genome shotgun (WGS) entry which is preliminary data.</text>
</comment>
<feature type="non-terminal residue" evidence="1">
    <location>
        <position position="152"/>
    </location>
</feature>
<dbReference type="EMBL" id="MU275839">
    <property type="protein sequence ID" value="KAI0053701.1"/>
    <property type="molecule type" value="Genomic_DNA"/>
</dbReference>
<organism evidence="1 2">
    <name type="scientific">Auriscalpium vulgare</name>
    <dbReference type="NCBI Taxonomy" id="40419"/>
    <lineage>
        <taxon>Eukaryota</taxon>
        <taxon>Fungi</taxon>
        <taxon>Dikarya</taxon>
        <taxon>Basidiomycota</taxon>
        <taxon>Agaricomycotina</taxon>
        <taxon>Agaricomycetes</taxon>
        <taxon>Russulales</taxon>
        <taxon>Auriscalpiaceae</taxon>
        <taxon>Auriscalpium</taxon>
    </lineage>
</organism>
<evidence type="ECO:0000313" key="2">
    <source>
        <dbReference type="Proteomes" id="UP000814033"/>
    </source>
</evidence>
<sequence>MLVTGVCILRATNLIACAGRATGRHMYVAVTGLWRWDGQRAGGPAAPEQGTSGSTMPSGGRRRSVPAMCASAPDILTVYGPLPSLLSLPTQKPPAGPAARAHPASTGPHCYSLGVFIYHCTTSGARTELRCYHPHRPRPQRRRDVHARMPPV</sequence>
<gene>
    <name evidence="1" type="ORF">FA95DRAFT_1552206</name>
</gene>
<evidence type="ECO:0000313" key="1">
    <source>
        <dbReference type="EMBL" id="KAI0053701.1"/>
    </source>
</evidence>
<protein>
    <submittedName>
        <fullName evidence="1">Uncharacterized protein</fullName>
    </submittedName>
</protein>
<keyword evidence="2" id="KW-1185">Reference proteome</keyword>
<dbReference type="Proteomes" id="UP000814033">
    <property type="component" value="Unassembled WGS sequence"/>
</dbReference>
<name>A0ACB8SCJ4_9AGAM</name>